<dbReference type="InterPro" id="IPR046342">
    <property type="entry name" value="CBS_dom_sf"/>
</dbReference>
<dbReference type="Gene3D" id="1.10.357.20">
    <property type="entry name" value="SLC41 divalent cation transporters, integral membrane domain"/>
    <property type="match status" value="1"/>
</dbReference>
<dbReference type="GO" id="GO:0046872">
    <property type="term" value="F:metal ion binding"/>
    <property type="evidence" value="ECO:0007669"/>
    <property type="project" value="UniProtKB-KW"/>
</dbReference>
<dbReference type="InterPro" id="IPR006668">
    <property type="entry name" value="Mg_transptr_MgtE_intracell_dom"/>
</dbReference>
<keyword evidence="9" id="KW-1003">Cell membrane</keyword>
<dbReference type="InterPro" id="IPR006669">
    <property type="entry name" value="MgtE_transporter"/>
</dbReference>
<dbReference type="Proteomes" id="UP000216961">
    <property type="component" value="Unassembled WGS sequence"/>
</dbReference>
<evidence type="ECO:0000256" key="8">
    <source>
        <dbReference type="PROSITE-ProRule" id="PRU00703"/>
    </source>
</evidence>
<dbReference type="SUPFAM" id="SSF161093">
    <property type="entry name" value="MgtE membrane domain-like"/>
    <property type="match status" value="1"/>
</dbReference>
<gene>
    <name evidence="11" type="primary">mgtE</name>
    <name evidence="11" type="ORF">CHH57_09375</name>
</gene>
<organism evidence="11 12">
    <name type="scientific">Niallia circulans</name>
    <name type="common">Bacillus circulans</name>
    <dbReference type="NCBI Taxonomy" id="1397"/>
    <lineage>
        <taxon>Bacteria</taxon>
        <taxon>Bacillati</taxon>
        <taxon>Bacillota</taxon>
        <taxon>Bacilli</taxon>
        <taxon>Bacillales</taxon>
        <taxon>Bacillaceae</taxon>
        <taxon>Niallia</taxon>
    </lineage>
</organism>
<dbReference type="PANTHER" id="PTHR43773:SF1">
    <property type="entry name" value="MAGNESIUM TRANSPORTER MGTE"/>
    <property type="match status" value="1"/>
</dbReference>
<feature type="domain" description="CBS" evidence="10">
    <location>
        <begin position="214"/>
        <end position="270"/>
    </location>
</feature>
<evidence type="ECO:0000256" key="7">
    <source>
        <dbReference type="ARBA" id="ARBA00023136"/>
    </source>
</evidence>
<dbReference type="PANTHER" id="PTHR43773">
    <property type="entry name" value="MAGNESIUM TRANSPORTER MGTE"/>
    <property type="match status" value="1"/>
</dbReference>
<dbReference type="Gene3D" id="1.25.60.10">
    <property type="entry name" value="MgtE N-terminal domain-like"/>
    <property type="match status" value="1"/>
</dbReference>
<keyword evidence="7 9" id="KW-0472">Membrane</keyword>
<dbReference type="InterPro" id="IPR036739">
    <property type="entry name" value="SLC41_membr_dom_sf"/>
</dbReference>
<feature type="transmembrane region" description="Helical" evidence="9">
    <location>
        <begin position="444"/>
        <end position="462"/>
    </location>
</feature>
<evidence type="ECO:0000256" key="5">
    <source>
        <dbReference type="ARBA" id="ARBA00022842"/>
    </source>
</evidence>
<feature type="domain" description="CBS" evidence="10">
    <location>
        <begin position="150"/>
        <end position="212"/>
    </location>
</feature>
<feature type="transmembrane region" description="Helical" evidence="9">
    <location>
        <begin position="322"/>
        <end position="349"/>
    </location>
</feature>
<evidence type="ECO:0000256" key="9">
    <source>
        <dbReference type="RuleBase" id="RU362011"/>
    </source>
</evidence>
<dbReference type="SMART" id="SM00924">
    <property type="entry name" value="MgtE_N"/>
    <property type="match status" value="1"/>
</dbReference>
<comment type="subunit">
    <text evidence="9">Homodimer.</text>
</comment>
<dbReference type="Gene3D" id="3.10.580.10">
    <property type="entry name" value="CBS-domain"/>
    <property type="match status" value="1"/>
</dbReference>
<dbReference type="CDD" id="cd04606">
    <property type="entry name" value="CBS_pair_Mg_transporter"/>
    <property type="match status" value="1"/>
</dbReference>
<dbReference type="PROSITE" id="PS51371">
    <property type="entry name" value="CBS"/>
    <property type="match status" value="2"/>
</dbReference>
<dbReference type="InterPro" id="IPR006667">
    <property type="entry name" value="SLC41_membr_dom"/>
</dbReference>
<dbReference type="RefSeq" id="WP_095329996.1">
    <property type="nucleotide sequence ID" value="NZ_CP053315.1"/>
</dbReference>
<name>A0AA91Z1L5_NIACI</name>
<feature type="transmembrane region" description="Helical" evidence="9">
    <location>
        <begin position="296"/>
        <end position="316"/>
    </location>
</feature>
<sequence>MKGGRTTVAEKILTNEAQHAVILHSLQNENLQEFRKNFLDLHPYDQASFFKEMEIEERAQVFEYLAPNEIAEMFENLQMDNWEYQTLFAKLLPDYVAETLANMSVDDAVDILNVLDKEQVESYLAIMDQPTTARVKALMHYEESTAGSIMTVDYISLSAEQKVETAMEILKREAPNAETIYYVYVVNEQKQLVGVVSLRSLIVSDNQMLIKEIMNDRIYSVSVSEDQEEVARKMQDYDFLALPVVDFQKRLLGIITIDDIVDVMQEEASEDYSKFAAVSNMDFVDQHPFSAAKKRLPWLIILLFLGMFTASLIGRFEKTLDQVAILAVFIPLIAGMAGNTGTQALAVAVRGIATGNIGKESSWKLIGREAGTGLITGTICGLLVMMVVYIWKSDFFLGMLVGISILGTLIVATIAGAIIPLIMHKFKIDPAVASGPFITTINDIISILIYFGMATMFMSYLTN</sequence>
<evidence type="ECO:0000313" key="11">
    <source>
        <dbReference type="EMBL" id="PAD83466.1"/>
    </source>
</evidence>
<dbReference type="GO" id="GO:0005886">
    <property type="term" value="C:plasma membrane"/>
    <property type="evidence" value="ECO:0007669"/>
    <property type="project" value="UniProtKB-SubCell"/>
</dbReference>
<evidence type="ECO:0000313" key="12">
    <source>
        <dbReference type="Proteomes" id="UP000216961"/>
    </source>
</evidence>
<dbReference type="GO" id="GO:0015095">
    <property type="term" value="F:magnesium ion transmembrane transporter activity"/>
    <property type="evidence" value="ECO:0007669"/>
    <property type="project" value="UniProtKB-UniRule"/>
</dbReference>
<dbReference type="Pfam" id="PF00571">
    <property type="entry name" value="CBS"/>
    <property type="match status" value="2"/>
</dbReference>
<dbReference type="Pfam" id="PF03448">
    <property type="entry name" value="MgtE_N"/>
    <property type="match status" value="1"/>
</dbReference>
<dbReference type="SMART" id="SM00116">
    <property type="entry name" value="CBS"/>
    <property type="match status" value="2"/>
</dbReference>
<dbReference type="SUPFAM" id="SSF158791">
    <property type="entry name" value="MgtE N-terminal domain-like"/>
    <property type="match status" value="1"/>
</dbReference>
<keyword evidence="6 9" id="KW-1133">Transmembrane helix</keyword>
<comment type="function">
    <text evidence="9">Acts as a magnesium transporter.</text>
</comment>
<evidence type="ECO:0000256" key="3">
    <source>
        <dbReference type="ARBA" id="ARBA00022448"/>
    </source>
</evidence>
<evidence type="ECO:0000256" key="6">
    <source>
        <dbReference type="ARBA" id="ARBA00022989"/>
    </source>
</evidence>
<keyword evidence="3 9" id="KW-0813">Transport</keyword>
<dbReference type="SUPFAM" id="SSF54631">
    <property type="entry name" value="CBS-domain pair"/>
    <property type="match status" value="1"/>
</dbReference>
<feature type="transmembrane region" description="Helical" evidence="9">
    <location>
        <begin position="397"/>
        <end position="423"/>
    </location>
</feature>
<proteinExistence type="inferred from homology"/>
<evidence type="ECO:0000256" key="2">
    <source>
        <dbReference type="ARBA" id="ARBA00009749"/>
    </source>
</evidence>
<dbReference type="EMBL" id="NPBQ01000060">
    <property type="protein sequence ID" value="PAD83466.1"/>
    <property type="molecule type" value="Genomic_DNA"/>
</dbReference>
<reference evidence="11 12" key="1">
    <citation type="submission" date="2017-07" db="EMBL/GenBank/DDBJ databases">
        <title>Isolation and whole genome analysis of endospore-forming bacteria from heroin.</title>
        <authorList>
            <person name="Kalinowski J."/>
            <person name="Ahrens B."/>
            <person name="Al-Dilaimi A."/>
            <person name="Winkler A."/>
            <person name="Wibberg D."/>
            <person name="Schleenbecker U."/>
            <person name="Ruckert C."/>
            <person name="Wolfel R."/>
            <person name="Grass G."/>
        </authorList>
    </citation>
    <scope>NUCLEOTIDE SEQUENCE [LARGE SCALE GENOMIC DNA]</scope>
    <source>
        <strain evidence="11 12">7521-2</strain>
    </source>
</reference>
<keyword evidence="5 9" id="KW-0460">Magnesium</keyword>
<evidence type="ECO:0000256" key="1">
    <source>
        <dbReference type="ARBA" id="ARBA00004141"/>
    </source>
</evidence>
<keyword evidence="4 9" id="KW-0812">Transmembrane</keyword>
<comment type="subcellular location">
    <subcellularLocation>
        <location evidence="9">Cell membrane</location>
        <topology evidence="9">Multi-pass membrane protein</topology>
    </subcellularLocation>
    <subcellularLocation>
        <location evidence="1">Membrane</location>
        <topology evidence="1">Multi-pass membrane protein</topology>
    </subcellularLocation>
</comment>
<dbReference type="NCBIfam" id="TIGR00400">
    <property type="entry name" value="mgtE"/>
    <property type="match status" value="1"/>
</dbReference>
<comment type="caution">
    <text evidence="11">The sequence shown here is derived from an EMBL/GenBank/DDBJ whole genome shotgun (WGS) entry which is preliminary data.</text>
</comment>
<protein>
    <recommendedName>
        <fullName evidence="9">Magnesium transporter MgtE</fullName>
    </recommendedName>
</protein>
<comment type="similarity">
    <text evidence="2 9">Belongs to the SLC41A transporter family.</text>
</comment>
<dbReference type="AlphaFoldDB" id="A0AA91Z1L5"/>
<evidence type="ECO:0000259" key="10">
    <source>
        <dbReference type="PROSITE" id="PS51371"/>
    </source>
</evidence>
<keyword evidence="8" id="KW-0129">CBS domain</keyword>
<evidence type="ECO:0000256" key="4">
    <source>
        <dbReference type="ARBA" id="ARBA00022692"/>
    </source>
</evidence>
<feature type="transmembrane region" description="Helical" evidence="9">
    <location>
        <begin position="370"/>
        <end position="391"/>
    </location>
</feature>
<accession>A0AA91Z1L5</accession>
<dbReference type="InterPro" id="IPR038076">
    <property type="entry name" value="MgtE_N_sf"/>
</dbReference>
<keyword evidence="9" id="KW-0479">Metal-binding</keyword>
<dbReference type="InterPro" id="IPR000644">
    <property type="entry name" value="CBS_dom"/>
</dbReference>
<dbReference type="Pfam" id="PF01769">
    <property type="entry name" value="MgtE"/>
    <property type="match status" value="1"/>
</dbReference>